<keyword evidence="3" id="KW-1185">Reference proteome</keyword>
<evidence type="ECO:0000313" key="2">
    <source>
        <dbReference type="EMBL" id="KAK2652233.1"/>
    </source>
</evidence>
<dbReference type="Pfam" id="PF04937">
    <property type="entry name" value="DUF659"/>
    <property type="match status" value="1"/>
</dbReference>
<proteinExistence type="predicted"/>
<accession>A0AAD9X3N3</accession>
<reference evidence="2" key="1">
    <citation type="journal article" date="2023" name="Plant J.">
        <title>Genome sequences and population genomics provide insights into the demographic history, inbreeding, and mutation load of two 'living fossil' tree species of Dipteronia.</title>
        <authorList>
            <person name="Feng Y."/>
            <person name="Comes H.P."/>
            <person name="Chen J."/>
            <person name="Zhu S."/>
            <person name="Lu R."/>
            <person name="Zhang X."/>
            <person name="Li P."/>
            <person name="Qiu J."/>
            <person name="Olsen K.M."/>
            <person name="Qiu Y."/>
        </authorList>
    </citation>
    <scope>NUCLEOTIDE SEQUENCE</scope>
    <source>
        <strain evidence="2">KIB01</strain>
    </source>
</reference>
<dbReference type="AlphaFoldDB" id="A0AAD9X3N3"/>
<evidence type="ECO:0000313" key="3">
    <source>
        <dbReference type="Proteomes" id="UP001280121"/>
    </source>
</evidence>
<dbReference type="PANTHER" id="PTHR32166">
    <property type="entry name" value="OSJNBA0013A04.12 PROTEIN"/>
    <property type="match status" value="1"/>
</dbReference>
<name>A0AAD9X3N3_9ROSI</name>
<sequence length="116" mass="13233">MVRVSPLSFHEVRVPLLKKKVELTREALKVHDDEWKAYGCSILLDMKDRRERTLINFLVNSQRESVFVKSVDASAYAKTCEKMFEPLSQFVKKTGVSNVVQVVTDSVSNVLVGIYL</sequence>
<feature type="domain" description="DUF659" evidence="1">
    <location>
        <begin position="8"/>
        <end position="110"/>
    </location>
</feature>
<dbReference type="InterPro" id="IPR007021">
    <property type="entry name" value="DUF659"/>
</dbReference>
<comment type="caution">
    <text evidence="2">The sequence shown here is derived from an EMBL/GenBank/DDBJ whole genome shotgun (WGS) entry which is preliminary data.</text>
</comment>
<dbReference type="Proteomes" id="UP001280121">
    <property type="component" value="Unassembled WGS sequence"/>
</dbReference>
<organism evidence="2 3">
    <name type="scientific">Dipteronia dyeriana</name>
    <dbReference type="NCBI Taxonomy" id="168575"/>
    <lineage>
        <taxon>Eukaryota</taxon>
        <taxon>Viridiplantae</taxon>
        <taxon>Streptophyta</taxon>
        <taxon>Embryophyta</taxon>
        <taxon>Tracheophyta</taxon>
        <taxon>Spermatophyta</taxon>
        <taxon>Magnoliopsida</taxon>
        <taxon>eudicotyledons</taxon>
        <taxon>Gunneridae</taxon>
        <taxon>Pentapetalae</taxon>
        <taxon>rosids</taxon>
        <taxon>malvids</taxon>
        <taxon>Sapindales</taxon>
        <taxon>Sapindaceae</taxon>
        <taxon>Hippocastanoideae</taxon>
        <taxon>Acereae</taxon>
        <taxon>Dipteronia</taxon>
    </lineage>
</organism>
<protein>
    <recommendedName>
        <fullName evidence="1">DUF659 domain-containing protein</fullName>
    </recommendedName>
</protein>
<evidence type="ECO:0000259" key="1">
    <source>
        <dbReference type="Pfam" id="PF04937"/>
    </source>
</evidence>
<dbReference type="EMBL" id="JANJYI010000004">
    <property type="protein sequence ID" value="KAK2652233.1"/>
    <property type="molecule type" value="Genomic_DNA"/>
</dbReference>
<dbReference type="PANTHER" id="PTHR32166:SF74">
    <property type="entry name" value="OS05G0256350 PROTEIN"/>
    <property type="match status" value="1"/>
</dbReference>
<gene>
    <name evidence="2" type="ORF">Ddye_012089</name>
</gene>